<keyword evidence="2" id="KW-1185">Reference proteome</keyword>
<sequence length="476" mass="55781">MSDIALVFNKFENQLEPITPSMLCRNLTNQIHSFTSKRTAIHNRMVSKLLDFGNLIQKKQEKAIYNLGEVSRRRLCKVGPLCFDNNIINMKKRELVFINRKILELLIKKYNIEIYYYFDRINQVKLFLTLFSNDSASIPLDKAFRIIDKFFEIDFGQNHHKITNKIKSLTSRHQSIQNYLKNQHIPLWFTNFNKFFQENVKKNKEKMDMGISYAFPLEFENSISRAIFCQRTIQGAKIDQLVEKFSKLDIEKESEHFNNEVIDLCTQLIPPNIKRNGVEQNISLIIFYRIFFDRLYEKYSQKLIPDFSKSVEQLYDITKLQLKYFHIPKWFHLQPEDLEKPISEFFQNDQLLKETTLLIDESTFATNPIDALYSIHKSLLKIHKSGLIHGSNENNNSTHDENSKLLSFDDLFSLLIGVLLSSNLTDVFGLCHFLEKFAPKNCLSNPFEYAHAGITALVMHCKNLTADSLIKAFNEK</sequence>
<gene>
    <name evidence="1" type="ORF">TRFO_19594</name>
</gene>
<protein>
    <recommendedName>
        <fullName evidence="3">VPS9 domain-containing protein</fullName>
    </recommendedName>
</protein>
<accession>A0A1J4KNE7</accession>
<dbReference type="GeneID" id="94835589"/>
<name>A0A1J4KNE7_9EUKA</name>
<organism evidence="1 2">
    <name type="scientific">Tritrichomonas foetus</name>
    <dbReference type="NCBI Taxonomy" id="1144522"/>
    <lineage>
        <taxon>Eukaryota</taxon>
        <taxon>Metamonada</taxon>
        <taxon>Parabasalia</taxon>
        <taxon>Tritrichomonadida</taxon>
        <taxon>Tritrichomonadidae</taxon>
        <taxon>Tritrichomonas</taxon>
    </lineage>
</organism>
<evidence type="ECO:0000313" key="1">
    <source>
        <dbReference type="EMBL" id="OHT10917.1"/>
    </source>
</evidence>
<reference evidence="1" key="1">
    <citation type="submission" date="2016-10" db="EMBL/GenBank/DDBJ databases">
        <authorList>
            <person name="Benchimol M."/>
            <person name="Almeida L.G."/>
            <person name="Vasconcelos A.T."/>
            <person name="Perreira-Neves A."/>
            <person name="Rosa I.A."/>
            <person name="Tasca T."/>
            <person name="Bogo M.R."/>
            <person name="de Souza W."/>
        </authorList>
    </citation>
    <scope>NUCLEOTIDE SEQUENCE [LARGE SCALE GENOMIC DNA]</scope>
    <source>
        <strain evidence="1">K</strain>
    </source>
</reference>
<comment type="caution">
    <text evidence="1">The sequence shown here is derived from an EMBL/GenBank/DDBJ whole genome shotgun (WGS) entry which is preliminary data.</text>
</comment>
<evidence type="ECO:0008006" key="3">
    <source>
        <dbReference type="Google" id="ProtNLM"/>
    </source>
</evidence>
<dbReference type="AlphaFoldDB" id="A0A1J4KNE7"/>
<dbReference type="Proteomes" id="UP000179807">
    <property type="component" value="Unassembled WGS sequence"/>
</dbReference>
<proteinExistence type="predicted"/>
<dbReference type="RefSeq" id="XP_068364053.1">
    <property type="nucleotide sequence ID" value="XM_068500885.1"/>
</dbReference>
<evidence type="ECO:0000313" key="2">
    <source>
        <dbReference type="Proteomes" id="UP000179807"/>
    </source>
</evidence>
<dbReference type="VEuPathDB" id="TrichDB:TRFO_19594"/>
<dbReference type="Gene3D" id="1.20.1050.80">
    <property type="entry name" value="VPS9 domain"/>
    <property type="match status" value="1"/>
</dbReference>
<dbReference type="EMBL" id="MLAK01000598">
    <property type="protein sequence ID" value="OHT10917.1"/>
    <property type="molecule type" value="Genomic_DNA"/>
</dbReference>
<dbReference type="InterPro" id="IPR037191">
    <property type="entry name" value="VPS9_dom_sf"/>
</dbReference>